<gene>
    <name evidence="1" type="ORF">DERF_013088</name>
</gene>
<dbReference type="EMBL" id="ASGP02000007">
    <property type="protein sequence ID" value="KAH9497078.1"/>
    <property type="molecule type" value="Genomic_DNA"/>
</dbReference>
<protein>
    <submittedName>
        <fullName evidence="1">Uncharacterized protein</fullName>
    </submittedName>
</protein>
<proteinExistence type="predicted"/>
<reference evidence="1" key="1">
    <citation type="submission" date="2013-05" db="EMBL/GenBank/DDBJ databases">
        <authorList>
            <person name="Yim A.K.Y."/>
            <person name="Chan T.F."/>
            <person name="Ji K.M."/>
            <person name="Liu X.Y."/>
            <person name="Zhou J.W."/>
            <person name="Li R.Q."/>
            <person name="Yang K.Y."/>
            <person name="Li J."/>
            <person name="Li M."/>
            <person name="Law P.T.W."/>
            <person name="Wu Y.L."/>
            <person name="Cai Z.L."/>
            <person name="Qin H."/>
            <person name="Bao Y."/>
            <person name="Leung R.K.K."/>
            <person name="Ng P.K.S."/>
            <person name="Zou J."/>
            <person name="Zhong X.J."/>
            <person name="Ran P.X."/>
            <person name="Zhong N.S."/>
            <person name="Liu Z.G."/>
            <person name="Tsui S.K.W."/>
        </authorList>
    </citation>
    <scope>NUCLEOTIDE SEQUENCE</scope>
    <source>
        <strain evidence="1">Derf</strain>
        <tissue evidence="1">Whole organism</tissue>
    </source>
</reference>
<keyword evidence="2" id="KW-1185">Reference proteome</keyword>
<name>A0A922HQT0_DERFA</name>
<organism evidence="1 2">
    <name type="scientific">Dermatophagoides farinae</name>
    <name type="common">American house dust mite</name>
    <dbReference type="NCBI Taxonomy" id="6954"/>
    <lineage>
        <taxon>Eukaryota</taxon>
        <taxon>Metazoa</taxon>
        <taxon>Ecdysozoa</taxon>
        <taxon>Arthropoda</taxon>
        <taxon>Chelicerata</taxon>
        <taxon>Arachnida</taxon>
        <taxon>Acari</taxon>
        <taxon>Acariformes</taxon>
        <taxon>Sarcoptiformes</taxon>
        <taxon>Astigmata</taxon>
        <taxon>Psoroptidia</taxon>
        <taxon>Analgoidea</taxon>
        <taxon>Pyroglyphidae</taxon>
        <taxon>Dermatophagoidinae</taxon>
        <taxon>Dermatophagoides</taxon>
    </lineage>
</organism>
<comment type="caution">
    <text evidence="1">The sequence shown here is derived from an EMBL/GenBank/DDBJ whole genome shotgun (WGS) entry which is preliminary data.</text>
</comment>
<dbReference type="AlphaFoldDB" id="A0A922HQT0"/>
<accession>A0A922HQT0</accession>
<evidence type="ECO:0000313" key="2">
    <source>
        <dbReference type="Proteomes" id="UP000790347"/>
    </source>
</evidence>
<reference evidence="1" key="2">
    <citation type="journal article" date="2022" name="Res Sq">
        <title>Comparative Genomics Reveals Insights into the Divergent Evolution of Astigmatic Mites and Household Pest Adaptations.</title>
        <authorList>
            <person name="Xiong Q."/>
            <person name="Wan A.T.-Y."/>
            <person name="Liu X.-Y."/>
            <person name="Fung C.S.-H."/>
            <person name="Xiao X."/>
            <person name="Malainual N."/>
            <person name="Hou J."/>
            <person name="Wang L."/>
            <person name="Wang M."/>
            <person name="Yang K."/>
            <person name="Cui Y."/>
            <person name="Leung E."/>
            <person name="Nong W."/>
            <person name="Shin S.-K."/>
            <person name="Au S."/>
            <person name="Jeong K.Y."/>
            <person name="Chew F.T."/>
            <person name="Hui J."/>
            <person name="Leung T.F."/>
            <person name="Tungtrongchitr A."/>
            <person name="Zhong N."/>
            <person name="Liu Z."/>
            <person name="Tsui S."/>
        </authorList>
    </citation>
    <scope>NUCLEOTIDE SEQUENCE</scope>
    <source>
        <strain evidence="1">Derf</strain>
        <tissue evidence="1">Whole organism</tissue>
    </source>
</reference>
<sequence length="79" mass="9358">MLLIDHDFYFTAFVIHPFIRSFIREISNLMTEKIILIDYDDDDDEDHCKCVIQKPSNIQFVVVVVAVDHDHDFFIAEKI</sequence>
<evidence type="ECO:0000313" key="1">
    <source>
        <dbReference type="EMBL" id="KAH9497078.1"/>
    </source>
</evidence>
<dbReference type="Proteomes" id="UP000790347">
    <property type="component" value="Unassembled WGS sequence"/>
</dbReference>